<dbReference type="EMBL" id="SMKA01000067">
    <property type="protein sequence ID" value="TDC29000.1"/>
    <property type="molecule type" value="Genomic_DNA"/>
</dbReference>
<evidence type="ECO:0000259" key="5">
    <source>
        <dbReference type="PROSITE" id="PS50893"/>
    </source>
</evidence>
<evidence type="ECO:0000256" key="3">
    <source>
        <dbReference type="ARBA" id="ARBA00022840"/>
    </source>
</evidence>
<name>A0A4R4Q220_9ACTN</name>
<proteinExistence type="predicted"/>
<organism evidence="6 7">
    <name type="scientific">Kribbella albertanoniae</name>
    <dbReference type="NCBI Taxonomy" id="1266829"/>
    <lineage>
        <taxon>Bacteria</taxon>
        <taxon>Bacillati</taxon>
        <taxon>Actinomycetota</taxon>
        <taxon>Actinomycetes</taxon>
        <taxon>Propionibacteriales</taxon>
        <taxon>Kribbellaceae</taxon>
        <taxon>Kribbella</taxon>
    </lineage>
</organism>
<evidence type="ECO:0000313" key="6">
    <source>
        <dbReference type="EMBL" id="TDC29000.1"/>
    </source>
</evidence>
<dbReference type="InterPro" id="IPR003593">
    <property type="entry name" value="AAA+_ATPase"/>
</dbReference>
<dbReference type="GO" id="GO:0098796">
    <property type="term" value="C:membrane protein complex"/>
    <property type="evidence" value="ECO:0007669"/>
    <property type="project" value="UniProtKB-ARBA"/>
</dbReference>
<keyword evidence="1" id="KW-0813">Transport</keyword>
<dbReference type="PANTHER" id="PTHR24220:SF685">
    <property type="entry name" value="ABC TRANSPORTER RELATED"/>
    <property type="match status" value="1"/>
</dbReference>
<feature type="domain" description="ABC transporter" evidence="5">
    <location>
        <begin position="38"/>
        <end position="275"/>
    </location>
</feature>
<evidence type="ECO:0000256" key="2">
    <source>
        <dbReference type="ARBA" id="ARBA00022741"/>
    </source>
</evidence>
<dbReference type="Proteomes" id="UP000295075">
    <property type="component" value="Unassembled WGS sequence"/>
</dbReference>
<dbReference type="InterPro" id="IPR027417">
    <property type="entry name" value="P-loop_NTPase"/>
</dbReference>
<sequence length="279" mass="29128">MVALVRPRPGHGRRNPVVDARVLPPQDRRTGGRVNAPVQLTDVRKVYGTGPGAVTALGGISYGFAEGSFTAVMGPSGSGKSTLLHCAAGLDSPSSGQVRLAGQSLLGLDETALTELRREHVAFVFQSFNLMPALTVRQNVVLPLTLAGKSPDEAWVSSVIARVGLAERVGHRPSELSGGQQQRVAIARALAGRAAITFADEPTGALDTVTALEVLALLRDQSRALGQTIVMVTHDPVAASYADRVVFLVDGQIVSESDHPTAETVAAELAHLSLSPATP</sequence>
<dbReference type="Gene3D" id="3.40.50.300">
    <property type="entry name" value="P-loop containing nucleotide triphosphate hydrolases"/>
    <property type="match status" value="1"/>
</dbReference>
<reference evidence="6 7" key="1">
    <citation type="submission" date="2019-03" db="EMBL/GenBank/DDBJ databases">
        <title>Draft genome sequences of novel Actinobacteria.</title>
        <authorList>
            <person name="Sahin N."/>
            <person name="Ay H."/>
            <person name="Saygin H."/>
        </authorList>
    </citation>
    <scope>NUCLEOTIDE SEQUENCE [LARGE SCALE GENOMIC DNA]</scope>
    <source>
        <strain evidence="6 7">JCM 30547</strain>
    </source>
</reference>
<dbReference type="PANTHER" id="PTHR24220">
    <property type="entry name" value="IMPORT ATP-BINDING PROTEIN"/>
    <property type="match status" value="1"/>
</dbReference>
<evidence type="ECO:0000256" key="4">
    <source>
        <dbReference type="SAM" id="MobiDB-lite"/>
    </source>
</evidence>
<dbReference type="GO" id="GO:0022857">
    <property type="term" value="F:transmembrane transporter activity"/>
    <property type="evidence" value="ECO:0007669"/>
    <property type="project" value="UniProtKB-ARBA"/>
</dbReference>
<accession>A0A4R4Q220</accession>
<dbReference type="CDD" id="cd03255">
    <property type="entry name" value="ABC_MJ0796_LolCDE_FtsE"/>
    <property type="match status" value="1"/>
</dbReference>
<dbReference type="GO" id="GO:0016887">
    <property type="term" value="F:ATP hydrolysis activity"/>
    <property type="evidence" value="ECO:0007669"/>
    <property type="project" value="InterPro"/>
</dbReference>
<dbReference type="GO" id="GO:0005524">
    <property type="term" value="F:ATP binding"/>
    <property type="evidence" value="ECO:0007669"/>
    <property type="project" value="UniProtKB-KW"/>
</dbReference>
<dbReference type="InterPro" id="IPR015854">
    <property type="entry name" value="ABC_transpr_LolD-like"/>
</dbReference>
<comment type="caution">
    <text evidence="6">The sequence shown here is derived from an EMBL/GenBank/DDBJ whole genome shotgun (WGS) entry which is preliminary data.</text>
</comment>
<keyword evidence="3 6" id="KW-0067">ATP-binding</keyword>
<keyword evidence="2" id="KW-0547">Nucleotide-binding</keyword>
<dbReference type="InterPro" id="IPR017871">
    <property type="entry name" value="ABC_transporter-like_CS"/>
</dbReference>
<dbReference type="AlphaFoldDB" id="A0A4R4Q220"/>
<feature type="region of interest" description="Disordered" evidence="4">
    <location>
        <begin position="1"/>
        <end position="33"/>
    </location>
</feature>
<dbReference type="OrthoDB" id="3176024at2"/>
<dbReference type="SMART" id="SM00382">
    <property type="entry name" value="AAA"/>
    <property type="match status" value="1"/>
</dbReference>
<gene>
    <name evidence="6" type="ORF">E1261_16975</name>
</gene>
<dbReference type="GO" id="GO:0005886">
    <property type="term" value="C:plasma membrane"/>
    <property type="evidence" value="ECO:0007669"/>
    <property type="project" value="TreeGrafter"/>
</dbReference>
<evidence type="ECO:0000313" key="7">
    <source>
        <dbReference type="Proteomes" id="UP000295075"/>
    </source>
</evidence>
<dbReference type="InterPro" id="IPR017911">
    <property type="entry name" value="MacB-like_ATP-bd"/>
</dbReference>
<protein>
    <submittedName>
        <fullName evidence="6">ABC transporter ATP-binding protein</fullName>
    </submittedName>
</protein>
<dbReference type="PROSITE" id="PS00211">
    <property type="entry name" value="ABC_TRANSPORTER_1"/>
    <property type="match status" value="1"/>
</dbReference>
<evidence type="ECO:0000256" key="1">
    <source>
        <dbReference type="ARBA" id="ARBA00022448"/>
    </source>
</evidence>
<dbReference type="PROSITE" id="PS50893">
    <property type="entry name" value="ABC_TRANSPORTER_2"/>
    <property type="match status" value="1"/>
</dbReference>
<dbReference type="FunFam" id="3.40.50.300:FF:000032">
    <property type="entry name" value="Export ABC transporter ATP-binding protein"/>
    <property type="match status" value="1"/>
</dbReference>
<dbReference type="InterPro" id="IPR003439">
    <property type="entry name" value="ABC_transporter-like_ATP-bd"/>
</dbReference>
<dbReference type="SUPFAM" id="SSF52540">
    <property type="entry name" value="P-loop containing nucleoside triphosphate hydrolases"/>
    <property type="match status" value="1"/>
</dbReference>
<dbReference type="Pfam" id="PF00005">
    <property type="entry name" value="ABC_tran"/>
    <property type="match status" value="1"/>
</dbReference>
<keyword evidence="7" id="KW-1185">Reference proteome</keyword>